<feature type="transmembrane region" description="Helical" evidence="1">
    <location>
        <begin position="141"/>
        <end position="174"/>
    </location>
</feature>
<accession>A0ABX2T8Q0</accession>
<keyword evidence="1" id="KW-0812">Transmembrane</keyword>
<feature type="transmembrane region" description="Helical" evidence="1">
    <location>
        <begin position="49"/>
        <end position="78"/>
    </location>
</feature>
<dbReference type="PANTHER" id="PTHR41795:SF1">
    <property type="entry name" value="EXOPOLYSACCHARIDE SYNTHESIS PROTEIN"/>
    <property type="match status" value="1"/>
</dbReference>
<protein>
    <submittedName>
        <fullName evidence="2">Exopolysaccharide biosynthesis protein</fullName>
    </submittedName>
</protein>
<dbReference type="InterPro" id="IPR010331">
    <property type="entry name" value="ExoD"/>
</dbReference>
<dbReference type="Pfam" id="PF06055">
    <property type="entry name" value="ExoD"/>
    <property type="match status" value="1"/>
</dbReference>
<comment type="caution">
    <text evidence="2">The sequence shown here is derived from an EMBL/GenBank/DDBJ whole genome shotgun (WGS) entry which is preliminary data.</text>
</comment>
<sequence>MTEGLGDRATAAPAGTATALLHRIRDHLRTDHVTFGELLDHLGERAPGFLLVLLSIPAIVPTPGVPAGLVFGTVLALVSLQMIAGQQALYVPGWLSRRRVSSGVVHGMLVRAVPVMDRIERWLAPRYAALTRPAMLRPLGFLVLVMGVLIALPIPFGNTVPGIAVLVIALGLIMRDGLAVAAGVALSLLAVAVSAGLIAAGYWMVVTATA</sequence>
<evidence type="ECO:0000313" key="3">
    <source>
        <dbReference type="Proteomes" id="UP000584642"/>
    </source>
</evidence>
<dbReference type="PIRSF" id="PIRSF033239">
    <property type="entry name" value="ExoD"/>
    <property type="match status" value="1"/>
</dbReference>
<feature type="transmembrane region" description="Helical" evidence="1">
    <location>
        <begin position="180"/>
        <end position="205"/>
    </location>
</feature>
<dbReference type="PANTHER" id="PTHR41795">
    <property type="entry name" value="EXOPOLYSACCHARIDE SYNTHESIS PROTEIN"/>
    <property type="match status" value="1"/>
</dbReference>
<organism evidence="2 3">
    <name type="scientific">Azospirillum oleiclasticum</name>
    <dbReference type="NCBI Taxonomy" id="2735135"/>
    <lineage>
        <taxon>Bacteria</taxon>
        <taxon>Pseudomonadati</taxon>
        <taxon>Pseudomonadota</taxon>
        <taxon>Alphaproteobacteria</taxon>
        <taxon>Rhodospirillales</taxon>
        <taxon>Azospirillaceae</taxon>
        <taxon>Azospirillum</taxon>
    </lineage>
</organism>
<evidence type="ECO:0000313" key="2">
    <source>
        <dbReference type="EMBL" id="NYZ19055.1"/>
    </source>
</evidence>
<keyword evidence="1" id="KW-1133">Transmembrane helix</keyword>
<reference evidence="2 3" key="1">
    <citation type="submission" date="2020-05" db="EMBL/GenBank/DDBJ databases">
        <title>Azospirillum oleiclasticum sp. nov, a nitrogen-fixing and heavy crude oil-emulsifying bacterium isolated from the crude oil of Yumen Oilfield.</title>
        <authorList>
            <person name="Wu D."/>
            <person name="Cai M."/>
            <person name="Zhang X."/>
        </authorList>
    </citation>
    <scope>NUCLEOTIDE SEQUENCE [LARGE SCALE GENOMIC DNA]</scope>
    <source>
        <strain evidence="2 3">ROY-1-1-2</strain>
    </source>
</reference>
<proteinExistence type="predicted"/>
<keyword evidence="1" id="KW-0472">Membrane</keyword>
<dbReference type="EMBL" id="JABFDB010000001">
    <property type="protein sequence ID" value="NYZ19055.1"/>
    <property type="molecule type" value="Genomic_DNA"/>
</dbReference>
<gene>
    <name evidence="2" type="ORF">HND93_04975</name>
</gene>
<name>A0ABX2T8Q0_9PROT</name>
<evidence type="ECO:0000256" key="1">
    <source>
        <dbReference type="SAM" id="Phobius"/>
    </source>
</evidence>
<keyword evidence="3" id="KW-1185">Reference proteome</keyword>
<dbReference type="Proteomes" id="UP000584642">
    <property type="component" value="Unassembled WGS sequence"/>
</dbReference>